<keyword evidence="1" id="KW-0547">Nucleotide-binding</keyword>
<organism evidence="6 7">
    <name type="scientific">Blautia obeum</name>
    <dbReference type="NCBI Taxonomy" id="40520"/>
    <lineage>
        <taxon>Bacteria</taxon>
        <taxon>Bacillati</taxon>
        <taxon>Bacillota</taxon>
        <taxon>Clostridia</taxon>
        <taxon>Lachnospirales</taxon>
        <taxon>Lachnospiraceae</taxon>
        <taxon>Blautia</taxon>
    </lineage>
</organism>
<gene>
    <name evidence="6" type="ORF">DW723_17895</name>
</gene>
<reference evidence="6 7" key="1">
    <citation type="submission" date="2018-08" db="EMBL/GenBank/DDBJ databases">
        <title>A genome reference for cultivated species of the human gut microbiota.</title>
        <authorList>
            <person name="Zou Y."/>
            <person name="Xue W."/>
            <person name="Luo G."/>
        </authorList>
    </citation>
    <scope>NUCLEOTIDE SEQUENCE [LARGE SCALE GENOMIC DNA]</scope>
    <source>
        <strain evidence="6 7">AM27-32LB</strain>
    </source>
</reference>
<keyword evidence="2" id="KW-0378">Hydrolase</keyword>
<dbReference type="GO" id="GO:0005524">
    <property type="term" value="F:ATP binding"/>
    <property type="evidence" value="ECO:0007669"/>
    <property type="project" value="UniProtKB-KW"/>
</dbReference>
<proteinExistence type="predicted"/>
<dbReference type="EMBL" id="QSKO01000056">
    <property type="protein sequence ID" value="RHE68564.1"/>
    <property type="molecule type" value="Genomic_DNA"/>
</dbReference>
<dbReference type="Proteomes" id="UP000283928">
    <property type="component" value="Unassembled WGS sequence"/>
</dbReference>
<keyword evidence="3" id="KW-0347">Helicase</keyword>
<evidence type="ECO:0000259" key="5">
    <source>
        <dbReference type="Pfam" id="PF13361"/>
    </source>
</evidence>
<evidence type="ECO:0000256" key="1">
    <source>
        <dbReference type="ARBA" id="ARBA00022741"/>
    </source>
</evidence>
<accession>A0A414K4F9</accession>
<comment type="caution">
    <text evidence="6">The sequence shown here is derived from an EMBL/GenBank/DDBJ whole genome shotgun (WGS) entry which is preliminary data.</text>
</comment>
<dbReference type="InterPro" id="IPR014017">
    <property type="entry name" value="DNA_helicase_UvrD-like_C"/>
</dbReference>
<dbReference type="Gene3D" id="3.40.50.300">
    <property type="entry name" value="P-loop containing nucleotide triphosphate hydrolases"/>
    <property type="match status" value="1"/>
</dbReference>
<name>A0A414K4F9_9FIRM</name>
<evidence type="ECO:0000313" key="6">
    <source>
        <dbReference type="EMBL" id="RHE68564.1"/>
    </source>
</evidence>
<evidence type="ECO:0000256" key="2">
    <source>
        <dbReference type="ARBA" id="ARBA00022801"/>
    </source>
</evidence>
<evidence type="ECO:0000313" key="7">
    <source>
        <dbReference type="Proteomes" id="UP000283928"/>
    </source>
</evidence>
<dbReference type="InterPro" id="IPR027417">
    <property type="entry name" value="P-loop_NTPase"/>
</dbReference>
<evidence type="ECO:0000256" key="4">
    <source>
        <dbReference type="ARBA" id="ARBA00022840"/>
    </source>
</evidence>
<keyword evidence="4" id="KW-0067">ATP-binding</keyword>
<sequence length="117" mass="13504">MKTYDGICRRTSCFNYYTCGERLEWEYVIIPRLNGFAFPSSHMCRSCKEANSCNEGFDYCKFTYAQSLKKAFKEELSILYVGITRAKKNVFFTVNTGANKWNHSKTTSCLLNLEALS</sequence>
<dbReference type="Pfam" id="PF13361">
    <property type="entry name" value="UvrD_C"/>
    <property type="match status" value="1"/>
</dbReference>
<dbReference type="GO" id="GO:0004386">
    <property type="term" value="F:helicase activity"/>
    <property type="evidence" value="ECO:0007669"/>
    <property type="project" value="UniProtKB-KW"/>
</dbReference>
<dbReference type="AlphaFoldDB" id="A0A414K4F9"/>
<dbReference type="SUPFAM" id="SSF52540">
    <property type="entry name" value="P-loop containing nucleoside triphosphate hydrolases"/>
    <property type="match status" value="1"/>
</dbReference>
<protein>
    <recommendedName>
        <fullName evidence="5">UvrD-like helicase C-terminal domain-containing protein</fullName>
    </recommendedName>
</protein>
<feature type="domain" description="UvrD-like helicase C-terminal" evidence="5">
    <location>
        <begin position="23"/>
        <end position="95"/>
    </location>
</feature>
<evidence type="ECO:0000256" key="3">
    <source>
        <dbReference type="ARBA" id="ARBA00022806"/>
    </source>
</evidence>
<dbReference type="GO" id="GO:0016787">
    <property type="term" value="F:hydrolase activity"/>
    <property type="evidence" value="ECO:0007669"/>
    <property type="project" value="UniProtKB-KW"/>
</dbReference>